<evidence type="ECO:0000313" key="2">
    <source>
        <dbReference type="EMBL" id="KAE9534476.1"/>
    </source>
</evidence>
<keyword evidence="1" id="KW-0812">Transmembrane</keyword>
<feature type="transmembrane region" description="Helical" evidence="1">
    <location>
        <begin position="50"/>
        <end position="69"/>
    </location>
</feature>
<proteinExistence type="predicted"/>
<dbReference type="AlphaFoldDB" id="A0A6G0TLM6"/>
<keyword evidence="1" id="KW-1133">Transmembrane helix</keyword>
<dbReference type="Proteomes" id="UP000475862">
    <property type="component" value="Unassembled WGS sequence"/>
</dbReference>
<evidence type="ECO:0000256" key="1">
    <source>
        <dbReference type="SAM" id="Phobius"/>
    </source>
</evidence>
<feature type="transmembrane region" description="Helical" evidence="1">
    <location>
        <begin position="155"/>
        <end position="174"/>
    </location>
</feature>
<accession>A0A6G0TLM6</accession>
<reference evidence="2 3" key="1">
    <citation type="submission" date="2019-08" db="EMBL/GenBank/DDBJ databases">
        <title>The genome of the soybean aphid Biotype 1, its phylome, world population structure and adaptation to the North American continent.</title>
        <authorList>
            <person name="Giordano R."/>
            <person name="Donthu R.K."/>
            <person name="Hernandez A.G."/>
            <person name="Wright C.L."/>
            <person name="Zimin A.V."/>
        </authorList>
    </citation>
    <scope>NUCLEOTIDE SEQUENCE [LARGE SCALE GENOMIC DNA]</scope>
    <source>
        <tissue evidence="2">Whole aphids</tissue>
    </source>
</reference>
<keyword evidence="3" id="KW-1185">Reference proteome</keyword>
<name>A0A6G0TLM6_APHGL</name>
<sequence length="175" mass="20984">MRSHFKNNIECYNLILNISKIHDSLKLISSNYLKFKYLQHLRKSQNFSKCFAIENILYICVLLYINVIFHSDDALYSRTLISPEIQILNNIHSNIAYKLLLLQVNYVIWVVKITMIALLFSWAFFPGCVYWFGFFFRGHFFRDSERRYQKKLQNIYKSTNFYCSPLIVTTLTLIY</sequence>
<comment type="caution">
    <text evidence="2">The sequence shown here is derived from an EMBL/GenBank/DDBJ whole genome shotgun (WGS) entry which is preliminary data.</text>
</comment>
<evidence type="ECO:0000313" key="3">
    <source>
        <dbReference type="Proteomes" id="UP000475862"/>
    </source>
</evidence>
<dbReference type="EMBL" id="VYZN01000028">
    <property type="protein sequence ID" value="KAE9534476.1"/>
    <property type="molecule type" value="Genomic_DNA"/>
</dbReference>
<organism evidence="2 3">
    <name type="scientific">Aphis glycines</name>
    <name type="common">Soybean aphid</name>
    <dbReference type="NCBI Taxonomy" id="307491"/>
    <lineage>
        <taxon>Eukaryota</taxon>
        <taxon>Metazoa</taxon>
        <taxon>Ecdysozoa</taxon>
        <taxon>Arthropoda</taxon>
        <taxon>Hexapoda</taxon>
        <taxon>Insecta</taxon>
        <taxon>Pterygota</taxon>
        <taxon>Neoptera</taxon>
        <taxon>Paraneoptera</taxon>
        <taxon>Hemiptera</taxon>
        <taxon>Sternorrhyncha</taxon>
        <taxon>Aphidomorpha</taxon>
        <taxon>Aphidoidea</taxon>
        <taxon>Aphididae</taxon>
        <taxon>Aphidini</taxon>
        <taxon>Aphis</taxon>
        <taxon>Aphis</taxon>
    </lineage>
</organism>
<protein>
    <submittedName>
        <fullName evidence="2">Uncharacterized protein</fullName>
    </submittedName>
</protein>
<keyword evidence="1" id="KW-0472">Membrane</keyword>
<gene>
    <name evidence="2" type="ORF">AGLY_008566</name>
</gene>
<feature type="transmembrane region" description="Helical" evidence="1">
    <location>
        <begin position="106"/>
        <end position="134"/>
    </location>
</feature>